<evidence type="ECO:0000259" key="2">
    <source>
        <dbReference type="Pfam" id="PF08302"/>
    </source>
</evidence>
<dbReference type="EMBL" id="HBJB01003221">
    <property type="protein sequence ID" value="CAE0843627.1"/>
    <property type="molecule type" value="Transcribed_RNA"/>
</dbReference>
<reference evidence="4" key="1">
    <citation type="submission" date="2021-01" db="EMBL/GenBank/DDBJ databases">
        <authorList>
            <person name="Corre E."/>
            <person name="Pelletier E."/>
            <person name="Niang G."/>
            <person name="Scheremetjew M."/>
            <person name="Finn R."/>
            <person name="Kale V."/>
            <person name="Holt S."/>
            <person name="Cochrane G."/>
            <person name="Meng A."/>
            <person name="Brown T."/>
            <person name="Cohen L."/>
        </authorList>
    </citation>
    <scope>NUCLEOTIDE SEQUENCE</scope>
    <source>
        <strain evidence="4">LB1974</strain>
    </source>
</reference>
<dbReference type="Pfam" id="PF08303">
    <property type="entry name" value="tRNA_lig_kinase"/>
    <property type="match status" value="1"/>
</dbReference>
<dbReference type="InterPro" id="IPR027417">
    <property type="entry name" value="P-loop_NTPase"/>
</dbReference>
<evidence type="ECO:0000256" key="1">
    <source>
        <dbReference type="SAM" id="MobiDB-lite"/>
    </source>
</evidence>
<dbReference type="PANTHER" id="PTHR32004:SF1">
    <property type="entry name" value="TRNA LIGASE"/>
    <property type="match status" value="1"/>
</dbReference>
<dbReference type="PANTHER" id="PTHR32004">
    <property type="entry name" value="TRNA LIGASE"/>
    <property type="match status" value="1"/>
</dbReference>
<organism evidence="4">
    <name type="scientific">Oxyrrhis marina</name>
    <name type="common">Dinoflagellate</name>
    <dbReference type="NCBI Taxonomy" id="2969"/>
    <lineage>
        <taxon>Eukaryota</taxon>
        <taxon>Sar</taxon>
        <taxon>Alveolata</taxon>
        <taxon>Dinophyceae</taxon>
        <taxon>Oxyrrhinales</taxon>
        <taxon>Oxyrrhinaceae</taxon>
        <taxon>Oxyrrhis</taxon>
    </lineage>
</organism>
<feature type="region of interest" description="Disordered" evidence="1">
    <location>
        <begin position="403"/>
        <end position="425"/>
    </location>
</feature>
<evidence type="ECO:0000259" key="3">
    <source>
        <dbReference type="Pfam" id="PF08303"/>
    </source>
</evidence>
<feature type="domain" description="tRNA ligase phosphodiesterase" evidence="2">
    <location>
        <begin position="446"/>
        <end position="574"/>
    </location>
</feature>
<proteinExistence type="predicted"/>
<dbReference type="Pfam" id="PF08302">
    <property type="entry name" value="tRNA_lig_CPD"/>
    <property type="match status" value="1"/>
</dbReference>
<gene>
    <name evidence="4" type="ORF">OMAR00294_LOCUS2634</name>
</gene>
<evidence type="ECO:0000313" key="4">
    <source>
        <dbReference type="EMBL" id="CAE0843627.1"/>
    </source>
</evidence>
<accession>A0A7S4LQ84</accession>
<dbReference type="SUPFAM" id="SSF52540">
    <property type="entry name" value="P-loop containing nucleoside triphosphate hydrolases"/>
    <property type="match status" value="1"/>
</dbReference>
<dbReference type="GO" id="GO:0005634">
    <property type="term" value="C:nucleus"/>
    <property type="evidence" value="ECO:0007669"/>
    <property type="project" value="TreeGrafter"/>
</dbReference>
<dbReference type="GO" id="GO:0006388">
    <property type="term" value="P:tRNA splicing, via endonucleolytic cleavage and ligation"/>
    <property type="evidence" value="ECO:0007669"/>
    <property type="project" value="InterPro"/>
</dbReference>
<sequence length="595" mass="64954">MPVIVSQSRGPPVNVVQSTGAPTMRARFIAQQTTPRPAPVLLQQRPGPPNPCLQPLGFLNSIPGVQSIRRIFSRPQPVAGQPAPGQPGPPGPQVMQRTTTAGPQMITRVVTSQPAPGPMAIGRVVTAPAGVPGVQQSRAPLEDPRPISMFASISKSRPAQRQQQVGPLIRSMTKEVFTAVPRVISRATTRTMEALAPSPPLHVLGRGLPGSGKSTVFRMLKHLLGGEWVNQDEFAAINPKKGKALFEGKLKQIGKKSDVPLVLVDKINTQTQHRKGIRQALGNDKADVVLVELLHPADDGALGMNALQLCCDRIGARGDSHRTLFPDEAEGILHRILNDAEERIPDEERSSYKAVIVLDITLSPQDMVHQLLDQLFANNLPSMARWKHLQAGVPDGQLQEAYEATQAEESKIGEANKDRPRPSKVKAKSPYTWRVRVDDAATLRQLVADALEHGAWQLPVKEEFHVTLLFMGKSVEVKEIAEHEGKPEELVQQVIEQAKALDGQTVEIKIQRVCWNGDIMCCAVDLPKGLICASGFPHITLGHLPDVKPVQSKFMLESGTYEQWELQQPVVVQGVVEAAYWSVKGKGKGRGKARF</sequence>
<feature type="region of interest" description="Disordered" evidence="1">
    <location>
        <begin position="76"/>
        <end position="97"/>
    </location>
</feature>
<dbReference type="GO" id="GO:0005524">
    <property type="term" value="F:ATP binding"/>
    <property type="evidence" value="ECO:0007669"/>
    <property type="project" value="InterPro"/>
</dbReference>
<dbReference type="InterPro" id="IPR015966">
    <property type="entry name" value="tRNA_lig_kin_fungi"/>
</dbReference>
<protein>
    <submittedName>
        <fullName evidence="4">Uncharacterized protein</fullName>
    </submittedName>
</protein>
<feature type="domain" description="tRNA ligase kinase" evidence="3">
    <location>
        <begin position="210"/>
        <end position="341"/>
    </location>
</feature>
<feature type="compositionally biased region" description="Basic and acidic residues" evidence="1">
    <location>
        <begin position="408"/>
        <end position="421"/>
    </location>
</feature>
<dbReference type="InterPro" id="IPR015965">
    <property type="entry name" value="tRNA_lig_PDEase"/>
</dbReference>
<name>A0A7S4LQ84_OXYMA</name>
<dbReference type="Gene3D" id="3.40.50.300">
    <property type="entry name" value="P-loop containing nucleotide triphosphate hydrolases"/>
    <property type="match status" value="1"/>
</dbReference>
<dbReference type="GO" id="GO:0003972">
    <property type="term" value="F:RNA ligase (ATP) activity"/>
    <property type="evidence" value="ECO:0007669"/>
    <property type="project" value="InterPro"/>
</dbReference>
<dbReference type="AlphaFoldDB" id="A0A7S4LQ84"/>